<accession>A0AA37SPZ5</accession>
<protein>
    <recommendedName>
        <fullName evidence="2">DUF4097 domain-containing protein</fullName>
    </recommendedName>
</protein>
<dbReference type="AlphaFoldDB" id="A0AA37SPZ5"/>
<name>A0AA37SPZ5_9BACT</name>
<keyword evidence="1" id="KW-0732">Signal</keyword>
<dbReference type="Proteomes" id="UP001156666">
    <property type="component" value="Unassembled WGS sequence"/>
</dbReference>
<evidence type="ECO:0000313" key="4">
    <source>
        <dbReference type="Proteomes" id="UP001156666"/>
    </source>
</evidence>
<reference evidence="3" key="2">
    <citation type="submission" date="2023-01" db="EMBL/GenBank/DDBJ databases">
        <title>Draft genome sequence of Portibacter lacus strain NBRC 108769.</title>
        <authorList>
            <person name="Sun Q."/>
            <person name="Mori K."/>
        </authorList>
    </citation>
    <scope>NUCLEOTIDE SEQUENCE</scope>
    <source>
        <strain evidence="3">NBRC 108769</strain>
    </source>
</reference>
<gene>
    <name evidence="3" type="ORF">GCM10007940_20070</name>
</gene>
<dbReference type="RefSeq" id="WP_235294101.1">
    <property type="nucleotide sequence ID" value="NZ_BSOH01000011.1"/>
</dbReference>
<sequence>MKIYSLVIAMILGTCMVSNAQNSKGEEIRVALSNPGSHGVLEASSHRGSMTVTAYDGNEVIVTLYADDDDKGKNKSKNGLKKISGGTVNAEISEGDNVVQIQTGSQNTVDVSVQVPRDFDVILSTHHNGDVYVKGIDGTSEINAHHGDVTLESVGSSANVNTHHGEIKATFRSVDSKLPMVLTTYHGDVDISLPPGANFNTKLKTTKGDIYTDYEIDMKTSVNKVESTGKGTKVEIGGWRHGVVGSGGQEYMLSSYHGDIIIRKN</sequence>
<dbReference type="InterPro" id="IPR025164">
    <property type="entry name" value="Toastrack_DUF4097"/>
</dbReference>
<evidence type="ECO:0000256" key="1">
    <source>
        <dbReference type="SAM" id="SignalP"/>
    </source>
</evidence>
<comment type="caution">
    <text evidence="3">The sequence shown here is derived from an EMBL/GenBank/DDBJ whole genome shotgun (WGS) entry which is preliminary data.</text>
</comment>
<keyword evidence="4" id="KW-1185">Reference proteome</keyword>
<evidence type="ECO:0000259" key="2">
    <source>
        <dbReference type="Pfam" id="PF13349"/>
    </source>
</evidence>
<proteinExistence type="predicted"/>
<feature type="chain" id="PRO_5041207364" description="DUF4097 domain-containing protein" evidence="1">
    <location>
        <begin position="21"/>
        <end position="265"/>
    </location>
</feature>
<reference evidence="3" key="1">
    <citation type="journal article" date="2014" name="Int. J. Syst. Evol. Microbiol.">
        <title>Complete genome sequence of Corynebacterium casei LMG S-19264T (=DSM 44701T), isolated from a smear-ripened cheese.</title>
        <authorList>
            <consortium name="US DOE Joint Genome Institute (JGI-PGF)"/>
            <person name="Walter F."/>
            <person name="Albersmeier A."/>
            <person name="Kalinowski J."/>
            <person name="Ruckert C."/>
        </authorList>
    </citation>
    <scope>NUCLEOTIDE SEQUENCE</scope>
    <source>
        <strain evidence="3">NBRC 108769</strain>
    </source>
</reference>
<feature type="domain" description="DUF4097" evidence="2">
    <location>
        <begin position="46"/>
        <end position="229"/>
    </location>
</feature>
<dbReference type="Pfam" id="PF13349">
    <property type="entry name" value="DUF4097"/>
    <property type="match status" value="1"/>
</dbReference>
<evidence type="ECO:0000313" key="3">
    <source>
        <dbReference type="EMBL" id="GLR17392.1"/>
    </source>
</evidence>
<organism evidence="3 4">
    <name type="scientific">Portibacter lacus</name>
    <dbReference type="NCBI Taxonomy" id="1099794"/>
    <lineage>
        <taxon>Bacteria</taxon>
        <taxon>Pseudomonadati</taxon>
        <taxon>Bacteroidota</taxon>
        <taxon>Saprospiria</taxon>
        <taxon>Saprospirales</taxon>
        <taxon>Haliscomenobacteraceae</taxon>
        <taxon>Portibacter</taxon>
    </lineage>
</organism>
<feature type="signal peptide" evidence="1">
    <location>
        <begin position="1"/>
        <end position="20"/>
    </location>
</feature>
<dbReference type="EMBL" id="BSOH01000011">
    <property type="protein sequence ID" value="GLR17392.1"/>
    <property type="molecule type" value="Genomic_DNA"/>
</dbReference>